<evidence type="ECO:0000313" key="2">
    <source>
        <dbReference type="EMBL" id="EWM28038.1"/>
    </source>
</evidence>
<name>W7TX29_9STRA</name>
<organism evidence="2 3">
    <name type="scientific">Nannochloropsis gaditana</name>
    <dbReference type="NCBI Taxonomy" id="72520"/>
    <lineage>
        <taxon>Eukaryota</taxon>
        <taxon>Sar</taxon>
        <taxon>Stramenopiles</taxon>
        <taxon>Ochrophyta</taxon>
        <taxon>Eustigmatophyceae</taxon>
        <taxon>Eustigmatales</taxon>
        <taxon>Monodopsidaceae</taxon>
        <taxon>Nannochloropsis</taxon>
    </lineage>
</organism>
<reference evidence="2 3" key="1">
    <citation type="journal article" date="2014" name="Mol. Plant">
        <title>Chromosome Scale Genome Assembly and Transcriptome Profiling of Nannochloropsis gaditana in Nitrogen Depletion.</title>
        <authorList>
            <person name="Corteggiani Carpinelli E."/>
            <person name="Telatin A."/>
            <person name="Vitulo N."/>
            <person name="Forcato C."/>
            <person name="D'Angelo M."/>
            <person name="Schiavon R."/>
            <person name="Vezzi A."/>
            <person name="Giacometti G.M."/>
            <person name="Morosinotto T."/>
            <person name="Valle G."/>
        </authorList>
    </citation>
    <scope>NUCLEOTIDE SEQUENCE [LARGE SCALE GENOMIC DNA]</scope>
    <source>
        <strain evidence="2 3">B-31</strain>
    </source>
</reference>
<feature type="compositionally biased region" description="Basic residues" evidence="1">
    <location>
        <begin position="193"/>
        <end position="207"/>
    </location>
</feature>
<feature type="region of interest" description="Disordered" evidence="1">
    <location>
        <begin position="186"/>
        <end position="207"/>
    </location>
</feature>
<sequence length="207" mass="23329">MCLTVPESVSYAVLSALVSCPLFGVGRVHVDRRLPRIHRTSPSRQSFLGPIHDVLFRWKRGRIGVISTTYSDSSLPSLHHTLLPQSFPCPPRLPDEARPCHQCRSSTWSETTQRRMHQMRRRTSPAICTSLLPLSLYSILPRPLSPSSLPLPSPPPPPLSPLLPVCFHCPRALRCRLWACVPCSGSHREGGRRQRGRRRRGPSRRGM</sequence>
<proteinExistence type="predicted"/>
<dbReference type="Proteomes" id="UP000019335">
    <property type="component" value="Chromosome 5"/>
</dbReference>
<protein>
    <submittedName>
        <fullName evidence="2">Uncharacterized protein</fullName>
    </submittedName>
</protein>
<accession>W7TX29</accession>
<evidence type="ECO:0000313" key="3">
    <source>
        <dbReference type="Proteomes" id="UP000019335"/>
    </source>
</evidence>
<comment type="caution">
    <text evidence="2">The sequence shown here is derived from an EMBL/GenBank/DDBJ whole genome shotgun (WGS) entry which is preliminary data.</text>
</comment>
<dbReference type="AlphaFoldDB" id="W7TX29"/>
<dbReference type="EMBL" id="AZIL01000356">
    <property type="protein sequence ID" value="EWM28038.1"/>
    <property type="molecule type" value="Genomic_DNA"/>
</dbReference>
<evidence type="ECO:0000256" key="1">
    <source>
        <dbReference type="SAM" id="MobiDB-lite"/>
    </source>
</evidence>
<keyword evidence="3" id="KW-1185">Reference proteome</keyword>
<gene>
    <name evidence="2" type="ORF">Naga_100008g130</name>
</gene>